<dbReference type="EMBL" id="CP012033">
    <property type="protein sequence ID" value="AKP64841.1"/>
    <property type="molecule type" value="Genomic_DNA"/>
</dbReference>
<accession>A0AAC8UTS4</accession>
<keyword evidence="7" id="KW-1185">Reference proteome</keyword>
<dbReference type="Proteomes" id="UP000036000">
    <property type="component" value="Chromosome"/>
</dbReference>
<dbReference type="KEGG" id="lko:ABN16_08115"/>
<dbReference type="SUPFAM" id="SSF53098">
    <property type="entry name" value="Ribonuclease H-like"/>
    <property type="match status" value="1"/>
</dbReference>
<evidence type="ECO:0000313" key="2">
    <source>
        <dbReference type="EMBL" id="AKP63964.1"/>
    </source>
</evidence>
<dbReference type="KEGG" id="lko:ABN16_07415"/>
<evidence type="ECO:0000313" key="4">
    <source>
        <dbReference type="EMBL" id="AKP64841.1"/>
    </source>
</evidence>
<dbReference type="NCBIfam" id="NF033539">
    <property type="entry name" value="transpos_IS1380"/>
    <property type="match status" value="1"/>
</dbReference>
<evidence type="ECO:0000313" key="5">
    <source>
        <dbReference type="EMBL" id="AKP64971.1"/>
    </source>
</evidence>
<proteinExistence type="predicted"/>
<dbReference type="InterPro" id="IPR047960">
    <property type="entry name" value="Transpos_IS1380"/>
</dbReference>
<evidence type="ECO:0000313" key="3">
    <source>
        <dbReference type="EMBL" id="AKP64236.1"/>
    </source>
</evidence>
<dbReference type="RefSeq" id="WP_048732638.1">
    <property type="nucleotide sequence ID" value="NZ_CP012033.1"/>
</dbReference>
<dbReference type="KEGG" id="lko:ABN16_03985"/>
<dbReference type="EMBL" id="CP012033">
    <property type="protein sequence ID" value="AKP64236.1"/>
    <property type="molecule type" value="Genomic_DNA"/>
</dbReference>
<dbReference type="InterPro" id="IPR025668">
    <property type="entry name" value="Tnp_DDE_dom"/>
</dbReference>
<organism evidence="3 7">
    <name type="scientific">Levilactobacillus koreensis</name>
    <dbReference type="NCBI Taxonomy" id="637971"/>
    <lineage>
        <taxon>Bacteria</taxon>
        <taxon>Bacillati</taxon>
        <taxon>Bacillota</taxon>
        <taxon>Bacilli</taxon>
        <taxon>Lactobacillales</taxon>
        <taxon>Lactobacillaceae</taxon>
        <taxon>Levilactobacillus</taxon>
    </lineage>
</organism>
<protein>
    <recommendedName>
        <fullName evidence="1">Transposase DDE domain-containing protein</fullName>
    </recommendedName>
</protein>
<dbReference type="EMBL" id="CP012033">
    <property type="protein sequence ID" value="AKP63964.1"/>
    <property type="molecule type" value="Genomic_DNA"/>
</dbReference>
<dbReference type="Pfam" id="PF13701">
    <property type="entry name" value="DDE_Tnp_1_4"/>
    <property type="match status" value="1"/>
</dbReference>
<evidence type="ECO:0000313" key="6">
    <source>
        <dbReference type="EMBL" id="AKP65590.1"/>
    </source>
</evidence>
<feature type="domain" description="Transposase DDE" evidence="1">
    <location>
        <begin position="10"/>
        <end position="433"/>
    </location>
</feature>
<name>A0AAC8UTS4_9LACO</name>
<dbReference type="AlphaFoldDB" id="A0AAC8UTS4"/>
<evidence type="ECO:0000313" key="7">
    <source>
        <dbReference type="Proteomes" id="UP000036000"/>
    </source>
</evidence>
<evidence type="ECO:0000259" key="1">
    <source>
        <dbReference type="Pfam" id="PF13701"/>
    </source>
</evidence>
<sequence>MTNILDHGLDFNSKISFCDDGTRLTNDSGLLLMTDFLHHINFKQLVLCALPKQEWRRSPKHRLSSLLTQVLLQKIAGYQNDSMTKNLSHDPVLKLCLDKDTLASQPTISRFINHLGSSAVAGLETLNRDLNKLVIKQNNQTDMIIDVDSTHSDTFGNQVNAAFNSHYASMGLHPLLAFDGLSGMFLGAKLRPGNVYTSTGVVDFMRPIIDYTKKFSCQMNTLVRGDSGFATPKLYQLCLSSDTDFLIKLKTNAKLLALAESCAKLIDPEDTSAHFFNLNYRAASWPESWRLRVVLKVTRPAGELLCHYEFLVTTLTELSSIDLFRMYHNRGVAENFIKEAKDGFGFDKTNSHSFQANTTRMWLAVLSYTLSLLFKRLVLPSTIQTATIGTLRFWLLHIAGRVTTHARKTSIHLSRSNPHIRLFWYALHQIHALK</sequence>
<gene>
    <name evidence="2" type="ORF">ABN16_02445</name>
    <name evidence="3" type="ORF">ABN16_03985</name>
    <name evidence="4" type="ORF">ABN16_07415</name>
    <name evidence="5" type="ORF">ABN16_08115</name>
    <name evidence="6" type="ORF">ABN16_11675</name>
</gene>
<dbReference type="InterPro" id="IPR012337">
    <property type="entry name" value="RNaseH-like_sf"/>
</dbReference>
<reference evidence="3 7" key="1">
    <citation type="submission" date="2015-07" db="EMBL/GenBank/DDBJ databases">
        <title>Lactobacillus korensis/26-25/ whole genome sequencing.</title>
        <authorList>
            <person name="Kim M.K."/>
            <person name="Im W.-T."/>
            <person name="Srinivasan S."/>
            <person name="Lee J.-J."/>
        </authorList>
    </citation>
    <scope>NUCLEOTIDE SEQUENCE [LARGE SCALE GENOMIC DNA]</scope>
    <source>
        <strain evidence="3 7">26-25</strain>
    </source>
</reference>
<dbReference type="EMBL" id="CP012033">
    <property type="protein sequence ID" value="AKP64971.1"/>
    <property type="molecule type" value="Genomic_DNA"/>
</dbReference>
<dbReference type="KEGG" id="lko:ABN16_02445"/>
<dbReference type="KEGG" id="lko:ABN16_11675"/>
<dbReference type="EMBL" id="CP012033">
    <property type="protein sequence ID" value="AKP65590.1"/>
    <property type="molecule type" value="Genomic_DNA"/>
</dbReference>